<dbReference type="PANTHER" id="PTHR10204">
    <property type="entry name" value="NAD P H OXIDOREDUCTASE-RELATED"/>
    <property type="match status" value="1"/>
</dbReference>
<accession>A0A062VEU9</accession>
<dbReference type="PANTHER" id="PTHR10204:SF34">
    <property type="entry name" value="NAD(P)H DEHYDROGENASE [QUINONE] 1 ISOFORM 1"/>
    <property type="match status" value="1"/>
</dbReference>
<dbReference type="AlphaFoldDB" id="A0A062VEU9"/>
<comment type="similarity">
    <text evidence="1">Belongs to the NAD(P)H dehydrogenase (quinone) family.</text>
</comment>
<reference evidence="4 5" key="1">
    <citation type="journal article" date="2014" name="Antonie Van Leeuwenhoek">
        <title>Hyphomonas beringensis sp. nov. and Hyphomonas chukchiensis sp. nov., isolated from surface seawater of the Bering Sea and Chukchi Sea.</title>
        <authorList>
            <person name="Li C."/>
            <person name="Lai Q."/>
            <person name="Li G."/>
            <person name="Dong C."/>
            <person name="Wang J."/>
            <person name="Liao Y."/>
            <person name="Shao Z."/>
        </authorList>
    </citation>
    <scope>NUCLEOTIDE SEQUENCE [LARGE SCALE GENOMIC DNA]</scope>
    <source>
        <strain evidence="4 5">PS728</strain>
    </source>
</reference>
<dbReference type="Proteomes" id="UP000027100">
    <property type="component" value="Unassembled WGS sequence"/>
</dbReference>
<comment type="caution">
    <text evidence="4">The sequence shown here is derived from an EMBL/GenBank/DDBJ whole genome shotgun (WGS) entry which is preliminary data.</text>
</comment>
<dbReference type="InterPro" id="IPR029039">
    <property type="entry name" value="Flavoprotein-like_sf"/>
</dbReference>
<dbReference type="InterPro" id="IPR051545">
    <property type="entry name" value="NAD(P)H_dehydrogenase_qn"/>
</dbReference>
<evidence type="ECO:0000256" key="1">
    <source>
        <dbReference type="ARBA" id="ARBA00006252"/>
    </source>
</evidence>
<dbReference type="RefSeq" id="WP_035596882.1">
    <property type="nucleotide sequence ID" value="NZ_ARYM01000008.1"/>
</dbReference>
<evidence type="ECO:0000259" key="3">
    <source>
        <dbReference type="Pfam" id="PF02525"/>
    </source>
</evidence>
<dbReference type="GO" id="GO:0003955">
    <property type="term" value="F:NAD(P)H dehydrogenase (quinone) activity"/>
    <property type="evidence" value="ECO:0007669"/>
    <property type="project" value="TreeGrafter"/>
</dbReference>
<organism evidence="4 5">
    <name type="scientific">Hyphomonas polymorpha PS728</name>
    <dbReference type="NCBI Taxonomy" id="1280954"/>
    <lineage>
        <taxon>Bacteria</taxon>
        <taxon>Pseudomonadati</taxon>
        <taxon>Pseudomonadota</taxon>
        <taxon>Alphaproteobacteria</taxon>
        <taxon>Hyphomonadales</taxon>
        <taxon>Hyphomonadaceae</taxon>
        <taxon>Hyphomonas</taxon>
    </lineage>
</organism>
<keyword evidence="5" id="KW-1185">Reference proteome</keyword>
<dbReference type="PATRIC" id="fig|1280954.3.peg.1663"/>
<feature type="domain" description="Flavodoxin-like fold" evidence="3">
    <location>
        <begin position="4"/>
        <end position="181"/>
    </location>
</feature>
<keyword evidence="2" id="KW-0560">Oxidoreductase</keyword>
<evidence type="ECO:0000313" key="5">
    <source>
        <dbReference type="Proteomes" id="UP000027100"/>
    </source>
</evidence>
<dbReference type="OrthoDB" id="9798454at2"/>
<name>A0A062VEU9_9PROT</name>
<evidence type="ECO:0000256" key="2">
    <source>
        <dbReference type="ARBA" id="ARBA00023002"/>
    </source>
</evidence>
<dbReference type="SUPFAM" id="SSF52218">
    <property type="entry name" value="Flavoproteins"/>
    <property type="match status" value="1"/>
</dbReference>
<dbReference type="EMBL" id="ARYM01000008">
    <property type="protein sequence ID" value="KCZ98866.1"/>
    <property type="molecule type" value="Genomic_DNA"/>
</dbReference>
<sequence length="195" mass="21369">MTQTICIIDGHPDPDPARLCRALAASYAEGAISAGYEVTRINIWELKIPHLEKNEDFLTPPSEPILSEREKITAADHIVILFPLWLGGMPSKLRAFFEQAARGGFFVADPEKAGNWPRQMMAGKSARVVITMGMPGSVYRVLMDAGSLKALERGILGLSGFRPVRHTILGGAADVSSERFHAWKSQMWELGHSAA</sequence>
<evidence type="ECO:0000313" key="4">
    <source>
        <dbReference type="EMBL" id="KCZ98866.1"/>
    </source>
</evidence>
<dbReference type="InterPro" id="IPR003680">
    <property type="entry name" value="Flavodoxin_fold"/>
</dbReference>
<dbReference type="GO" id="GO:0005829">
    <property type="term" value="C:cytosol"/>
    <property type="evidence" value="ECO:0007669"/>
    <property type="project" value="TreeGrafter"/>
</dbReference>
<dbReference type="STRING" id="1280954.HPO_08199"/>
<protein>
    <submittedName>
        <fullName evidence="4">NAD(P)H dehydrogenase (Quinone)</fullName>
    </submittedName>
</protein>
<dbReference type="Pfam" id="PF02525">
    <property type="entry name" value="Flavodoxin_2"/>
    <property type="match status" value="1"/>
</dbReference>
<dbReference type="Gene3D" id="3.40.50.360">
    <property type="match status" value="1"/>
</dbReference>
<proteinExistence type="inferred from homology"/>
<dbReference type="eggNOG" id="COG2249">
    <property type="taxonomic scope" value="Bacteria"/>
</dbReference>
<gene>
    <name evidence="4" type="ORF">HPO_08199</name>
</gene>